<evidence type="ECO:0000313" key="2">
    <source>
        <dbReference type="Proteomes" id="UP000270190"/>
    </source>
</evidence>
<dbReference type="EMBL" id="OUNC01000009">
    <property type="protein sequence ID" value="SPP27640.1"/>
    <property type="molecule type" value="Genomic_DNA"/>
</dbReference>
<name>A0A2X0R0R5_BROTH</name>
<gene>
    <name evidence="1" type="ORF">BTBSAS_170033</name>
</gene>
<dbReference type="AlphaFoldDB" id="A0A2X0R0R5"/>
<accession>A0A2X0R0R5</accession>
<protein>
    <submittedName>
        <fullName evidence="1">Uncharacterized protein</fullName>
    </submittedName>
</protein>
<proteinExistence type="predicted"/>
<sequence>MSSIKTSSLAGLLVFFYIIGRGKMKKTNLALAVLYSLNITSEC</sequence>
<evidence type="ECO:0000313" key="1">
    <source>
        <dbReference type="EMBL" id="SPP27640.1"/>
    </source>
</evidence>
<organism evidence="1 2">
    <name type="scientific">Brochothrix thermosphacta</name>
    <name type="common">Microbacterium thermosphactum</name>
    <dbReference type="NCBI Taxonomy" id="2756"/>
    <lineage>
        <taxon>Bacteria</taxon>
        <taxon>Bacillati</taxon>
        <taxon>Bacillota</taxon>
        <taxon>Bacilli</taxon>
        <taxon>Bacillales</taxon>
        <taxon>Listeriaceae</taxon>
        <taxon>Brochothrix</taxon>
    </lineage>
</organism>
<dbReference type="Proteomes" id="UP000270190">
    <property type="component" value="Unassembled WGS sequence"/>
</dbReference>
<reference evidence="2" key="1">
    <citation type="submission" date="2018-04" db="EMBL/GenBank/DDBJ databases">
        <authorList>
            <person name="Illikoud N."/>
        </authorList>
    </citation>
    <scope>NUCLEOTIDE SEQUENCE [LARGE SCALE GENOMIC DNA]</scope>
</reference>